<dbReference type="PIRSF" id="PIRSF000185">
    <property type="entry name" value="Glu_DH"/>
    <property type="match status" value="1"/>
</dbReference>
<dbReference type="InterPro" id="IPR006096">
    <property type="entry name" value="Glu/Leu/Phe/Val/Trp_DH_C"/>
</dbReference>
<feature type="site" description="Important for catalysis" evidence="6">
    <location>
        <position position="143"/>
    </location>
</feature>
<dbReference type="InterPro" id="IPR006095">
    <property type="entry name" value="Glu/Leu/Phe/Val/Trp_DH"/>
</dbReference>
<feature type="active site" description="Proton donor" evidence="4">
    <location>
        <position position="103"/>
    </location>
</feature>
<dbReference type="InterPro" id="IPR033922">
    <property type="entry name" value="NAD_bind_Glu_DH"/>
</dbReference>
<protein>
    <recommendedName>
        <fullName evidence="3">Glutamate dehydrogenase</fullName>
    </recommendedName>
</protein>
<feature type="binding site" evidence="5">
    <location>
        <position position="91"/>
    </location>
    <ligand>
        <name>substrate</name>
    </ligand>
</feature>
<dbReference type="GO" id="GO:0006538">
    <property type="term" value="P:L-glutamate catabolic process"/>
    <property type="evidence" value="ECO:0007669"/>
    <property type="project" value="TreeGrafter"/>
</dbReference>
<dbReference type="Proteomes" id="UP000758022">
    <property type="component" value="Unassembled WGS sequence"/>
</dbReference>
<evidence type="ECO:0000256" key="5">
    <source>
        <dbReference type="PIRSR" id="PIRSR000185-2"/>
    </source>
</evidence>
<dbReference type="RefSeq" id="WP_221980370.1">
    <property type="nucleotide sequence ID" value="NZ_JAAXQQ010000017.1"/>
</dbReference>
<keyword evidence="5" id="KW-0547">Nucleotide-binding</keyword>
<dbReference type="Pfam" id="PF00208">
    <property type="entry name" value="ELFV_dehydrog"/>
    <property type="match status" value="1"/>
</dbReference>
<evidence type="ECO:0000256" key="6">
    <source>
        <dbReference type="PIRSR" id="PIRSR000185-3"/>
    </source>
</evidence>
<dbReference type="Pfam" id="PF02812">
    <property type="entry name" value="ELFV_dehydrog_N"/>
    <property type="match status" value="1"/>
</dbReference>
<feature type="domain" description="Glutamate/phenylalanine/leucine/valine/L-tryptophan dehydrogenase C-terminal" evidence="8">
    <location>
        <begin position="180"/>
        <end position="411"/>
    </location>
</feature>
<sequence>MFTLFDNTLKRLIEAAEHLDLDPGFLEKLKNALEMTQAYLSIRMDDGSIKSFLAYRCRYNDSLGPTKGGIRFHPDVNADEVMALALMMTSKCAVMDLPFGGAKGGVKVDARSLSNMEHERLSRAYIRAFAHVIGPDRDIPAPDVGTNEKTMAWMMDEYSTIVGKRTPAVITGKPVALGGSLGRDDATARGAYNIIEHKARTLGLKRGARVAIQGFGNAGMHMAQLMAADGYKIVAVSDSKGAVHAPAGFDIGELLAAKRCGRVMNMAGSAGVSVIPGDELLAVDCEVLVLAALENMVHKGNAGSIKARLIVELANGPVTPEADEILKAMNVVILPDILANAGGVTVSYFEWVQNREGDRWTLDQVHARLKTAMEREADAVWAYAREKNITLRTAAYVLALSRIAEAMEALGTDKF</sequence>
<evidence type="ECO:0000256" key="4">
    <source>
        <dbReference type="PIRSR" id="PIRSR000185-1"/>
    </source>
</evidence>
<evidence type="ECO:0000256" key="7">
    <source>
        <dbReference type="RuleBase" id="RU004417"/>
    </source>
</evidence>
<dbReference type="SUPFAM" id="SSF53223">
    <property type="entry name" value="Aminoacid dehydrogenase-like, N-terminal domain"/>
    <property type="match status" value="1"/>
</dbReference>
<reference evidence="9" key="1">
    <citation type="submission" date="2020-04" db="EMBL/GenBank/DDBJ databases">
        <title>Global-level population genomics supports evidence of horizontal gene transfer on evolution of Rhizobia in Lentils.</title>
        <authorList>
            <person name="Gai Y."/>
            <person name="Cook D."/>
            <person name="Riely B."/>
        </authorList>
    </citation>
    <scope>NUCLEOTIDE SEQUENCE</scope>
    <source>
        <strain evidence="9">TLR9</strain>
    </source>
</reference>
<dbReference type="GO" id="GO:0000166">
    <property type="term" value="F:nucleotide binding"/>
    <property type="evidence" value="ECO:0007669"/>
    <property type="project" value="UniProtKB-KW"/>
</dbReference>
<keyword evidence="2 3" id="KW-0560">Oxidoreductase</keyword>
<dbReference type="InterPro" id="IPR006097">
    <property type="entry name" value="Glu/Leu/Phe/Val/Trp_DH_dimer"/>
</dbReference>
<feature type="binding site" evidence="5">
    <location>
        <position position="347"/>
    </location>
    <ligand>
        <name>substrate</name>
    </ligand>
</feature>
<keyword evidence="5" id="KW-0520">NAD</keyword>
<dbReference type="SMART" id="SM00839">
    <property type="entry name" value="ELFV_dehydrog"/>
    <property type="match status" value="1"/>
</dbReference>
<dbReference type="Gene3D" id="3.40.50.720">
    <property type="entry name" value="NAD(P)-binding Rossmann-like Domain"/>
    <property type="match status" value="1"/>
</dbReference>
<evidence type="ECO:0000256" key="3">
    <source>
        <dbReference type="PIRNR" id="PIRNR000185"/>
    </source>
</evidence>
<dbReference type="InterPro" id="IPR036291">
    <property type="entry name" value="NAD(P)-bd_dom_sf"/>
</dbReference>
<evidence type="ECO:0000259" key="8">
    <source>
        <dbReference type="SMART" id="SM00839"/>
    </source>
</evidence>
<comment type="caution">
    <text evidence="9">The sequence shown here is derived from an EMBL/GenBank/DDBJ whole genome shotgun (WGS) entry which is preliminary data.</text>
</comment>
<proteinExistence type="inferred from homology"/>
<evidence type="ECO:0000313" key="9">
    <source>
        <dbReference type="EMBL" id="MBY3068516.1"/>
    </source>
</evidence>
<comment type="similarity">
    <text evidence="1 3 7">Belongs to the Glu/Leu/Phe/Val dehydrogenases family.</text>
</comment>
<accession>A0AB35FPS4</accession>
<dbReference type="PANTHER" id="PTHR11606:SF13">
    <property type="entry name" value="GLUTAMATE DEHYDROGENASE 1, MITOCHONDRIAL"/>
    <property type="match status" value="1"/>
</dbReference>
<dbReference type="InterPro" id="IPR046346">
    <property type="entry name" value="Aminoacid_DH-like_N_sf"/>
</dbReference>
<dbReference type="InterPro" id="IPR014362">
    <property type="entry name" value="Glu_DH"/>
</dbReference>
<dbReference type="AlphaFoldDB" id="A0AB35FPS4"/>
<dbReference type="PRINTS" id="PR00082">
    <property type="entry name" value="GLFDHDRGNASE"/>
</dbReference>
<dbReference type="CDD" id="cd01076">
    <property type="entry name" value="NAD_bind_1_Glu_DH"/>
    <property type="match status" value="1"/>
</dbReference>
<dbReference type="Gene3D" id="3.40.50.10860">
    <property type="entry name" value="Leucine Dehydrogenase, chain A, domain 1"/>
    <property type="match status" value="1"/>
</dbReference>
<gene>
    <name evidence="9" type="ORF">HFO74_34845</name>
</gene>
<evidence type="ECO:0000256" key="1">
    <source>
        <dbReference type="ARBA" id="ARBA00006382"/>
    </source>
</evidence>
<organism evidence="9 10">
    <name type="scientific">Rhizobium laguerreae</name>
    <dbReference type="NCBI Taxonomy" id="1076926"/>
    <lineage>
        <taxon>Bacteria</taxon>
        <taxon>Pseudomonadati</taxon>
        <taxon>Pseudomonadota</taxon>
        <taxon>Alphaproteobacteria</taxon>
        <taxon>Hyphomicrobiales</taxon>
        <taxon>Rhizobiaceae</taxon>
        <taxon>Rhizobium/Agrobacterium group</taxon>
        <taxon>Rhizobium</taxon>
    </lineage>
</organism>
<feature type="binding site" evidence="5">
    <location>
        <position position="187"/>
    </location>
    <ligand>
        <name>NAD(+)</name>
        <dbReference type="ChEBI" id="CHEBI:57540"/>
    </ligand>
</feature>
<dbReference type="EMBL" id="JAAXQQ010000017">
    <property type="protein sequence ID" value="MBY3068516.1"/>
    <property type="molecule type" value="Genomic_DNA"/>
</dbReference>
<feature type="binding site" evidence="5">
    <location>
        <position position="217"/>
    </location>
    <ligand>
        <name>NAD(+)</name>
        <dbReference type="ChEBI" id="CHEBI:57540"/>
    </ligand>
</feature>
<evidence type="ECO:0000313" key="10">
    <source>
        <dbReference type="Proteomes" id="UP000758022"/>
    </source>
</evidence>
<dbReference type="SUPFAM" id="SSF51735">
    <property type="entry name" value="NAD(P)-binding Rossmann-fold domains"/>
    <property type="match status" value="1"/>
</dbReference>
<dbReference type="GO" id="GO:0004352">
    <property type="term" value="F:glutamate dehydrogenase (NAD+) activity"/>
    <property type="evidence" value="ECO:0007669"/>
    <property type="project" value="TreeGrafter"/>
</dbReference>
<dbReference type="PANTHER" id="PTHR11606">
    <property type="entry name" value="GLUTAMATE DEHYDROGENASE"/>
    <property type="match status" value="1"/>
</dbReference>
<name>A0AB35FPS4_9HYPH</name>
<feature type="binding site" evidence="5">
    <location>
        <position position="67"/>
    </location>
    <ligand>
        <name>substrate</name>
    </ligand>
</feature>
<evidence type="ECO:0000256" key="2">
    <source>
        <dbReference type="ARBA" id="ARBA00023002"/>
    </source>
</evidence>